<name>A0ABD1E4J3_HYPHA</name>
<reference evidence="1 3" key="1">
    <citation type="submission" date="2024-05" db="EMBL/GenBank/DDBJ databases">
        <title>Genetic variation in Jamaican populations of the coffee berry borer (Hypothenemus hampei).</title>
        <authorList>
            <person name="Errbii M."/>
            <person name="Myrie A."/>
        </authorList>
    </citation>
    <scope>NUCLEOTIDE SEQUENCE [LARGE SCALE GENOMIC DNA]</scope>
    <source>
        <strain evidence="1">JA-Hopewell-2020-01-JO</strain>
        <tissue evidence="1">Whole body</tissue>
    </source>
</reference>
<evidence type="ECO:0000313" key="1">
    <source>
        <dbReference type="EMBL" id="KAL1489607.1"/>
    </source>
</evidence>
<dbReference type="AlphaFoldDB" id="A0ABD1E4J3"/>
<evidence type="ECO:0000313" key="3">
    <source>
        <dbReference type="Proteomes" id="UP001566132"/>
    </source>
</evidence>
<keyword evidence="3" id="KW-1185">Reference proteome</keyword>
<sequence>MECDEKVFCQDSDDDDNCFEKDEELENTNVLTEQSLVNSLRRNPEVGEYVLVLFTTKKQRVYYVAKIIETKNHEMEFNVCFLKMKRKSEQKFCMPDKSEKYLVSEDDLKFILPTPTVSGTAKRQSYYKFPGIDLSLLNMG</sequence>
<comment type="caution">
    <text evidence="1">The sequence shown here is derived from an EMBL/GenBank/DDBJ whole genome shotgun (WGS) entry which is preliminary data.</text>
</comment>
<dbReference type="Proteomes" id="UP001566132">
    <property type="component" value="Unassembled WGS sequence"/>
</dbReference>
<proteinExistence type="predicted"/>
<organism evidence="1 3">
    <name type="scientific">Hypothenemus hampei</name>
    <name type="common">Coffee berry borer</name>
    <dbReference type="NCBI Taxonomy" id="57062"/>
    <lineage>
        <taxon>Eukaryota</taxon>
        <taxon>Metazoa</taxon>
        <taxon>Ecdysozoa</taxon>
        <taxon>Arthropoda</taxon>
        <taxon>Hexapoda</taxon>
        <taxon>Insecta</taxon>
        <taxon>Pterygota</taxon>
        <taxon>Neoptera</taxon>
        <taxon>Endopterygota</taxon>
        <taxon>Coleoptera</taxon>
        <taxon>Polyphaga</taxon>
        <taxon>Cucujiformia</taxon>
        <taxon>Curculionidae</taxon>
        <taxon>Scolytinae</taxon>
        <taxon>Hypothenemus</taxon>
    </lineage>
</organism>
<gene>
    <name evidence="2" type="ORF">ABEB36_005132</name>
    <name evidence="1" type="ORF">ABEB36_013555</name>
</gene>
<evidence type="ECO:0000313" key="2">
    <source>
        <dbReference type="EMBL" id="KAL1505604.1"/>
    </source>
</evidence>
<dbReference type="EMBL" id="JBDJPC010000011">
    <property type="protein sequence ID" value="KAL1489607.1"/>
    <property type="molecule type" value="Genomic_DNA"/>
</dbReference>
<accession>A0ABD1E4J3</accession>
<protein>
    <submittedName>
        <fullName evidence="1">Uncharacterized protein</fullName>
    </submittedName>
</protein>
<dbReference type="EMBL" id="JBDJPC010000004">
    <property type="protein sequence ID" value="KAL1505604.1"/>
    <property type="molecule type" value="Genomic_DNA"/>
</dbReference>